<name>A0A151CIP1_9BACT</name>
<gene>
    <name evidence="1" type="ORF">AS592_09845</name>
</gene>
<dbReference type="Proteomes" id="UP000075359">
    <property type="component" value="Unassembled WGS sequence"/>
</dbReference>
<evidence type="ECO:0000313" key="1">
    <source>
        <dbReference type="EMBL" id="KYJ87408.1"/>
    </source>
</evidence>
<accession>A0A151CIP1</accession>
<keyword evidence="2" id="KW-1185">Reference proteome</keyword>
<evidence type="ECO:0000313" key="2">
    <source>
        <dbReference type="Proteomes" id="UP000075359"/>
    </source>
</evidence>
<comment type="caution">
    <text evidence="1">The sequence shown here is derived from an EMBL/GenBank/DDBJ whole genome shotgun (WGS) entry which is preliminary data.</text>
</comment>
<reference evidence="1 2" key="1">
    <citation type="submission" date="2015-11" db="EMBL/GenBank/DDBJ databases">
        <title>Draft genome of Sulfurovum riftiae 1812E, a member of the Epsilonproteobacteria isolated from the tube of the deep-sea hydrothermal vent tubewom Riftia pachyptila.</title>
        <authorList>
            <person name="Vetriani C."/>
            <person name="Giovannelli D."/>
        </authorList>
    </citation>
    <scope>NUCLEOTIDE SEQUENCE [LARGE SCALE GENOMIC DNA]</scope>
    <source>
        <strain evidence="1 2">1812E</strain>
    </source>
</reference>
<dbReference type="EMBL" id="LNKT01000001">
    <property type="protein sequence ID" value="KYJ87408.1"/>
    <property type="molecule type" value="Genomic_DNA"/>
</dbReference>
<dbReference type="OrthoDB" id="5372174at2"/>
<organism evidence="1 2">
    <name type="scientific">Sulfurovum riftiae</name>
    <dbReference type="NCBI Taxonomy" id="1630136"/>
    <lineage>
        <taxon>Bacteria</taxon>
        <taxon>Pseudomonadati</taxon>
        <taxon>Campylobacterota</taxon>
        <taxon>Epsilonproteobacteria</taxon>
        <taxon>Campylobacterales</taxon>
        <taxon>Sulfurovaceae</taxon>
        <taxon>Sulfurovum</taxon>
    </lineage>
</organism>
<dbReference type="STRING" id="1630136.AS592_09845"/>
<protein>
    <submittedName>
        <fullName evidence="1">Uncharacterized protein</fullName>
    </submittedName>
</protein>
<proteinExistence type="predicted"/>
<dbReference type="AlphaFoldDB" id="A0A151CIP1"/>
<dbReference type="RefSeq" id="WP_067328227.1">
    <property type="nucleotide sequence ID" value="NZ_LNKT01000001.1"/>
</dbReference>
<sequence length="444" mass="51294">MSKNDEVFDITMILMTLFSSLEIVRDENNIELIYDVDPTVPKELKGNSEALLHLLTQILTFVFQNSDREEIVLAITAPEDFLYEEIVTFTVNDTGINTEKINSFVENRLQESLAPLDAVVEKSADNPSDIVVKMPLKVEDIGNRRHYRLPDISMLGKKVLLLCGKKKVARSIEKMFRYFLYEVDVGLEEYKKHGSNLSRYDIVVISDTMTTPKLEALIETVQKKSSLKYVVVQSSNVTESKQRNVETAYLIKPAMQESIYELIISLFEKDVAARIIKPTSVHTIIDMRKYINLPLQKEEQKYIESTQKELKREKSLQDKQKEGDKVPILDTEIGIQNAKSVGQDYRSTLRKFLQDFKKSDIFFRQIVNDKTTWRTKEFLIDLEKETRFIGAMRLASLAEKASLLFVYDKLDDLKLYVGKYHVELKNLVIEIEKYLDETEGHSSS</sequence>